<comment type="caution">
    <text evidence="1">The sequence shown here is derived from an EMBL/GenBank/DDBJ whole genome shotgun (WGS) entry which is preliminary data.</text>
</comment>
<dbReference type="EMBL" id="JANLFC010000078">
    <property type="protein sequence ID" value="MCR4450681.1"/>
    <property type="molecule type" value="Genomic_DNA"/>
</dbReference>
<reference evidence="1" key="1">
    <citation type="submission" date="2022-08" db="EMBL/GenBank/DDBJ databases">
        <title>A global survey of hypervirulent Aeromonas hydrophila identified this emerging pathogen in farmed fish in the lower Mekong River basin.</title>
        <authorList>
            <person name="Xu T."/>
            <person name="Rasmussen-Ivey C.R."/>
            <person name="Moen F.S."/>
            <person name="Fernandez Bravo A."/>
            <person name="Lamy B."/>
            <person name="Beaz-Hidalgo R."/>
            <person name="Khan C.D."/>
            <person name="Castro Escarpulli G."/>
            <person name="Yasin I.S.M."/>
            <person name="Figueras M.J."/>
            <person name="Azzam Sayuti M."/>
            <person name="Karim M.M."/>
            <person name="Alam K.M."/>
            <person name="Le T.T.T."/>
            <person name="Thao N.H.P."/>
            <person name="Addo S."/>
            <person name="Duodu S."/>
            <person name="Ali S."/>
            <person name="Mey S."/>
            <person name="Somony T."/>
            <person name="Liles M.R."/>
        </authorList>
    </citation>
    <scope>NUCLEOTIDE SEQUENCE</scope>
    <source>
        <strain evidence="1">0.14</strain>
    </source>
</reference>
<evidence type="ECO:0000313" key="1">
    <source>
        <dbReference type="EMBL" id="MCR4450681.1"/>
    </source>
</evidence>
<dbReference type="AlphaFoldDB" id="A0AAW5MLF9"/>
<gene>
    <name evidence="1" type="ORF">NS965_20060</name>
</gene>
<dbReference type="Proteomes" id="UP001204061">
    <property type="component" value="Unassembled WGS sequence"/>
</dbReference>
<dbReference type="RefSeq" id="WP_223952197.1">
    <property type="nucleotide sequence ID" value="NZ_JANLFC010000078.1"/>
</dbReference>
<protein>
    <submittedName>
        <fullName evidence="1">Uncharacterized protein</fullName>
    </submittedName>
</protein>
<evidence type="ECO:0000313" key="2">
    <source>
        <dbReference type="Proteomes" id="UP001204061"/>
    </source>
</evidence>
<proteinExistence type="predicted"/>
<accession>A0AAW5MLF9</accession>
<name>A0AAW5MLF9_AERVE</name>
<sequence>MSAEALLRELCETKRLGIPVANYLEKASDSALNMLIFAGEVLGHYLAAGSPVAALHISVRISKAKVNCFNQVLARIEALEKPWYVRDAWEYGLRTGESRYNEMWGTERTPNAPWLWE</sequence>
<organism evidence="1 2">
    <name type="scientific">Aeromonas veronii</name>
    <dbReference type="NCBI Taxonomy" id="654"/>
    <lineage>
        <taxon>Bacteria</taxon>
        <taxon>Pseudomonadati</taxon>
        <taxon>Pseudomonadota</taxon>
        <taxon>Gammaproteobacteria</taxon>
        <taxon>Aeromonadales</taxon>
        <taxon>Aeromonadaceae</taxon>
        <taxon>Aeromonas</taxon>
    </lineage>
</organism>